<keyword evidence="4" id="KW-1185">Reference proteome</keyword>
<dbReference type="PRINTS" id="PR00038">
    <property type="entry name" value="HTHLUXR"/>
</dbReference>
<name>A0ABV9CSU4_9ACTN</name>
<evidence type="ECO:0000259" key="2">
    <source>
        <dbReference type="PROSITE" id="PS50043"/>
    </source>
</evidence>
<evidence type="ECO:0000313" key="3">
    <source>
        <dbReference type="EMBL" id="MFC4535915.1"/>
    </source>
</evidence>
<dbReference type="InterPro" id="IPR039420">
    <property type="entry name" value="WalR-like"/>
</dbReference>
<dbReference type="PANTHER" id="PTHR43214">
    <property type="entry name" value="TWO-COMPONENT RESPONSE REGULATOR"/>
    <property type="match status" value="1"/>
</dbReference>
<keyword evidence="1" id="KW-0238">DNA-binding</keyword>
<accession>A0ABV9CSU4</accession>
<gene>
    <name evidence="3" type="ORF">ACFO60_34555</name>
</gene>
<dbReference type="Pfam" id="PF00196">
    <property type="entry name" value="GerE"/>
    <property type="match status" value="1"/>
</dbReference>
<dbReference type="PANTHER" id="PTHR43214:SF42">
    <property type="entry name" value="TRANSCRIPTIONAL REGULATORY PROTEIN DESR"/>
    <property type="match status" value="1"/>
</dbReference>
<dbReference type="InterPro" id="IPR000792">
    <property type="entry name" value="Tscrpt_reg_LuxR_C"/>
</dbReference>
<protein>
    <submittedName>
        <fullName evidence="3">Helix-turn-helix transcriptional regulator</fullName>
    </submittedName>
</protein>
<dbReference type="InterPro" id="IPR036388">
    <property type="entry name" value="WH-like_DNA-bd_sf"/>
</dbReference>
<dbReference type="Gene3D" id="1.10.10.10">
    <property type="entry name" value="Winged helix-like DNA-binding domain superfamily/Winged helix DNA-binding domain"/>
    <property type="match status" value="1"/>
</dbReference>
<dbReference type="EMBL" id="JBHSFP010000037">
    <property type="protein sequence ID" value="MFC4535915.1"/>
    <property type="molecule type" value="Genomic_DNA"/>
</dbReference>
<dbReference type="SMART" id="SM00421">
    <property type="entry name" value="HTH_LUXR"/>
    <property type="match status" value="1"/>
</dbReference>
<dbReference type="CDD" id="cd06170">
    <property type="entry name" value="LuxR_C_like"/>
    <property type="match status" value="1"/>
</dbReference>
<dbReference type="SUPFAM" id="SSF46894">
    <property type="entry name" value="C-terminal effector domain of the bipartite response regulators"/>
    <property type="match status" value="1"/>
</dbReference>
<organism evidence="3 4">
    <name type="scientific">Sphaerisporangium dianthi</name>
    <dbReference type="NCBI Taxonomy" id="1436120"/>
    <lineage>
        <taxon>Bacteria</taxon>
        <taxon>Bacillati</taxon>
        <taxon>Actinomycetota</taxon>
        <taxon>Actinomycetes</taxon>
        <taxon>Streptosporangiales</taxon>
        <taxon>Streptosporangiaceae</taxon>
        <taxon>Sphaerisporangium</taxon>
    </lineage>
</organism>
<dbReference type="InterPro" id="IPR016032">
    <property type="entry name" value="Sig_transdc_resp-reg_C-effctor"/>
</dbReference>
<evidence type="ECO:0000256" key="1">
    <source>
        <dbReference type="ARBA" id="ARBA00023125"/>
    </source>
</evidence>
<comment type="caution">
    <text evidence="3">The sequence shown here is derived from an EMBL/GenBank/DDBJ whole genome shotgun (WGS) entry which is preliminary data.</text>
</comment>
<proteinExistence type="predicted"/>
<evidence type="ECO:0000313" key="4">
    <source>
        <dbReference type="Proteomes" id="UP001596004"/>
    </source>
</evidence>
<dbReference type="Proteomes" id="UP001596004">
    <property type="component" value="Unassembled WGS sequence"/>
</dbReference>
<feature type="domain" description="HTH luxR-type" evidence="2">
    <location>
        <begin position="22"/>
        <end position="87"/>
    </location>
</feature>
<sequence>MVEVAHAHATADVIGYGCWRLSLDQVERLTPREHEVFLLLADGWPYRRMADLLYVSERTIRAHLSAIVDKLGFDSVLHARLASYGYKMRHDELEAGGRPGEDGSGN</sequence>
<dbReference type="PROSITE" id="PS50043">
    <property type="entry name" value="HTH_LUXR_2"/>
    <property type="match status" value="1"/>
</dbReference>
<dbReference type="RefSeq" id="WP_380849400.1">
    <property type="nucleotide sequence ID" value="NZ_JBHSFP010000037.1"/>
</dbReference>
<reference evidence="4" key="1">
    <citation type="journal article" date="2019" name="Int. J. Syst. Evol. Microbiol.">
        <title>The Global Catalogue of Microorganisms (GCM) 10K type strain sequencing project: providing services to taxonomists for standard genome sequencing and annotation.</title>
        <authorList>
            <consortium name="The Broad Institute Genomics Platform"/>
            <consortium name="The Broad Institute Genome Sequencing Center for Infectious Disease"/>
            <person name="Wu L."/>
            <person name="Ma J."/>
        </authorList>
    </citation>
    <scope>NUCLEOTIDE SEQUENCE [LARGE SCALE GENOMIC DNA]</scope>
    <source>
        <strain evidence="4">CGMCC 4.7132</strain>
    </source>
</reference>